<dbReference type="OrthoDB" id="9215500at2759"/>
<evidence type="ECO:0000313" key="15">
    <source>
        <dbReference type="Proteomes" id="UP001150941"/>
    </source>
</evidence>
<feature type="compositionally biased region" description="Basic and acidic residues" evidence="13">
    <location>
        <begin position="1"/>
        <end position="10"/>
    </location>
</feature>
<comment type="similarity">
    <text evidence="4 12">Belongs to the glycogen phosphorylase family.</text>
</comment>
<reference evidence="14" key="2">
    <citation type="journal article" date="2023" name="IMA Fungus">
        <title>Comparative genomic study of the Penicillium genus elucidates a diverse pangenome and 15 lateral gene transfer events.</title>
        <authorList>
            <person name="Petersen C."/>
            <person name="Sorensen T."/>
            <person name="Nielsen M.R."/>
            <person name="Sondergaard T.E."/>
            <person name="Sorensen J.L."/>
            <person name="Fitzpatrick D.A."/>
            <person name="Frisvad J.C."/>
            <person name="Nielsen K.L."/>
        </authorList>
    </citation>
    <scope>NUCLEOTIDE SEQUENCE</scope>
    <source>
        <strain evidence="14">IBT 19713</strain>
    </source>
</reference>
<dbReference type="Proteomes" id="UP001150941">
    <property type="component" value="Unassembled WGS sequence"/>
</dbReference>
<feature type="modified residue" description="N6-(pyridoxal phosphate)lysine" evidence="11">
    <location>
        <position position="728"/>
    </location>
</feature>
<dbReference type="NCBIfam" id="TIGR02093">
    <property type="entry name" value="P_ylase"/>
    <property type="match status" value="1"/>
</dbReference>
<comment type="cofactor">
    <cofactor evidence="2 12">
        <name>pyridoxal 5'-phosphate</name>
        <dbReference type="ChEBI" id="CHEBI:597326"/>
    </cofactor>
</comment>
<reference evidence="14" key="1">
    <citation type="submission" date="2022-11" db="EMBL/GenBank/DDBJ databases">
        <authorList>
            <person name="Petersen C."/>
        </authorList>
    </citation>
    <scope>NUCLEOTIDE SEQUENCE</scope>
    <source>
        <strain evidence="14">IBT 19713</strain>
    </source>
</reference>
<evidence type="ECO:0000256" key="7">
    <source>
        <dbReference type="ARBA" id="ARBA00022676"/>
    </source>
</evidence>
<comment type="catalytic activity">
    <reaction evidence="1 12">
        <text>[(1-&gt;4)-alpha-D-glucosyl](n) + phosphate = [(1-&gt;4)-alpha-D-glucosyl](n-1) + alpha-D-glucose 1-phosphate</text>
        <dbReference type="Rhea" id="RHEA:41732"/>
        <dbReference type="Rhea" id="RHEA-COMP:9584"/>
        <dbReference type="Rhea" id="RHEA-COMP:9586"/>
        <dbReference type="ChEBI" id="CHEBI:15444"/>
        <dbReference type="ChEBI" id="CHEBI:43474"/>
        <dbReference type="ChEBI" id="CHEBI:58601"/>
        <dbReference type="EC" id="2.4.1.1"/>
    </reaction>
</comment>
<dbReference type="InterPro" id="IPR000811">
    <property type="entry name" value="Glyco_trans_35"/>
</dbReference>
<evidence type="ECO:0000256" key="2">
    <source>
        <dbReference type="ARBA" id="ARBA00001933"/>
    </source>
</evidence>
<dbReference type="InterPro" id="IPR011833">
    <property type="entry name" value="Glycg_phsphrylas"/>
</dbReference>
<evidence type="ECO:0000256" key="6">
    <source>
        <dbReference type="ARBA" id="ARBA00022533"/>
    </source>
</evidence>
<dbReference type="EC" id="2.4.1.1" evidence="12"/>
<evidence type="ECO:0000256" key="13">
    <source>
        <dbReference type="SAM" id="MobiDB-lite"/>
    </source>
</evidence>
<dbReference type="PANTHER" id="PTHR11468">
    <property type="entry name" value="GLYCOGEN PHOSPHORYLASE"/>
    <property type="match status" value="1"/>
</dbReference>
<evidence type="ECO:0000256" key="4">
    <source>
        <dbReference type="ARBA" id="ARBA00006047"/>
    </source>
</evidence>
<dbReference type="FunFam" id="3.40.50.2000:FF:000153">
    <property type="entry name" value="Alpha-1,4 glucan phosphorylase"/>
    <property type="match status" value="1"/>
</dbReference>
<dbReference type="GO" id="GO:0005980">
    <property type="term" value="P:glycogen catabolic process"/>
    <property type="evidence" value="ECO:0007669"/>
    <property type="project" value="TreeGrafter"/>
</dbReference>
<dbReference type="GeneID" id="83199101"/>
<gene>
    <name evidence="14" type="ORF">N7468_002501</name>
</gene>
<evidence type="ECO:0000256" key="11">
    <source>
        <dbReference type="PIRSR" id="PIRSR000460-1"/>
    </source>
</evidence>
<comment type="subcellular location">
    <subcellularLocation>
        <location evidence="3">Cytoplasm</location>
    </subcellularLocation>
</comment>
<dbReference type="GO" id="GO:0005737">
    <property type="term" value="C:cytoplasm"/>
    <property type="evidence" value="ECO:0007669"/>
    <property type="project" value="UniProtKB-SubCell"/>
</dbReference>
<keyword evidence="9 11" id="KW-0663">Pyridoxal phosphate</keyword>
<evidence type="ECO:0000256" key="8">
    <source>
        <dbReference type="ARBA" id="ARBA00022679"/>
    </source>
</evidence>
<keyword evidence="7 12" id="KW-0328">Glycosyltransferase</keyword>
<dbReference type="Gene3D" id="3.40.50.2000">
    <property type="entry name" value="Glycogen Phosphorylase B"/>
    <property type="match status" value="2"/>
</dbReference>
<keyword evidence="15" id="KW-1185">Reference proteome</keyword>
<comment type="caution">
    <text evidence="14">The sequence shown here is derived from an EMBL/GenBank/DDBJ whole genome shotgun (WGS) entry which is preliminary data.</text>
</comment>
<dbReference type="Pfam" id="PF00343">
    <property type="entry name" value="Phosphorylase"/>
    <property type="match status" value="1"/>
</dbReference>
<dbReference type="EMBL" id="JAPQKS010000002">
    <property type="protein sequence ID" value="KAJ5247518.1"/>
    <property type="molecule type" value="Genomic_DNA"/>
</dbReference>
<evidence type="ECO:0000256" key="9">
    <source>
        <dbReference type="ARBA" id="ARBA00022898"/>
    </source>
</evidence>
<organism evidence="14 15">
    <name type="scientific">Penicillium chermesinum</name>
    <dbReference type="NCBI Taxonomy" id="63820"/>
    <lineage>
        <taxon>Eukaryota</taxon>
        <taxon>Fungi</taxon>
        <taxon>Dikarya</taxon>
        <taxon>Ascomycota</taxon>
        <taxon>Pezizomycotina</taxon>
        <taxon>Eurotiomycetes</taxon>
        <taxon>Eurotiomycetidae</taxon>
        <taxon>Eurotiales</taxon>
        <taxon>Aspergillaceae</taxon>
        <taxon>Penicillium</taxon>
    </lineage>
</organism>
<dbReference type="AlphaFoldDB" id="A0A9W9PIN6"/>
<accession>A0A9W9PIN6</accession>
<dbReference type="RefSeq" id="XP_058334939.1">
    <property type="nucleotide sequence ID" value="XM_058471798.1"/>
</dbReference>
<keyword evidence="10 12" id="KW-0119">Carbohydrate metabolism</keyword>
<evidence type="ECO:0000256" key="10">
    <source>
        <dbReference type="ARBA" id="ARBA00023277"/>
    </source>
</evidence>
<comment type="function">
    <text evidence="12">Allosteric enzyme that catalyzes the rate-limiting step in glycogen catabolism, the phosphorolytic cleavage of glycogen to produce glucose-1-phosphate, and plays a central role in maintaining cellular and organismal glucose homeostasis.</text>
</comment>
<evidence type="ECO:0000256" key="1">
    <source>
        <dbReference type="ARBA" id="ARBA00001275"/>
    </source>
</evidence>
<keyword evidence="5" id="KW-0963">Cytoplasm</keyword>
<evidence type="ECO:0000256" key="5">
    <source>
        <dbReference type="ARBA" id="ARBA00022490"/>
    </source>
</evidence>
<name>A0A9W9PIN6_9EURO</name>
<dbReference type="GO" id="GO:0030170">
    <property type="term" value="F:pyridoxal phosphate binding"/>
    <property type="evidence" value="ECO:0007669"/>
    <property type="project" value="InterPro"/>
</dbReference>
<protein>
    <recommendedName>
        <fullName evidence="12">Alpha-1,4 glucan phosphorylase</fullName>
        <ecNumber evidence="12">2.4.1.1</ecNumber>
    </recommendedName>
</protein>
<dbReference type="FunFam" id="3.40.50.2000:FF:000003">
    <property type="entry name" value="Alpha-1,4 glucan phosphorylase"/>
    <property type="match status" value="1"/>
</dbReference>
<dbReference type="GO" id="GO:0008184">
    <property type="term" value="F:glycogen phosphorylase activity"/>
    <property type="evidence" value="ECO:0007669"/>
    <property type="project" value="InterPro"/>
</dbReference>
<evidence type="ECO:0000256" key="12">
    <source>
        <dbReference type="RuleBase" id="RU000587"/>
    </source>
</evidence>
<dbReference type="PANTHER" id="PTHR11468:SF3">
    <property type="entry name" value="GLYCOGEN PHOSPHORYLASE, LIVER FORM"/>
    <property type="match status" value="1"/>
</dbReference>
<dbReference type="SUPFAM" id="SSF53756">
    <property type="entry name" value="UDP-Glycosyltransferase/glycogen phosphorylase"/>
    <property type="match status" value="1"/>
</dbReference>
<keyword evidence="8 12" id="KW-0808">Transferase</keyword>
<feature type="region of interest" description="Disordered" evidence="13">
    <location>
        <begin position="1"/>
        <end position="31"/>
    </location>
</feature>
<dbReference type="CDD" id="cd04300">
    <property type="entry name" value="GT35_Glycogen_Phosphorylase"/>
    <property type="match status" value="1"/>
</dbReference>
<evidence type="ECO:0000256" key="3">
    <source>
        <dbReference type="ARBA" id="ARBA00004496"/>
    </source>
</evidence>
<proteinExistence type="inferred from homology"/>
<dbReference type="PIRSF" id="PIRSF000460">
    <property type="entry name" value="Pprylas_GlgP"/>
    <property type="match status" value="1"/>
</dbReference>
<evidence type="ECO:0000313" key="14">
    <source>
        <dbReference type="EMBL" id="KAJ5247518.1"/>
    </source>
</evidence>
<sequence length="879" mass="100187">MSSPGRERRPSIGAPIADLQGPIGPGFSRPKHKRTFTGFGANDIKTVEASIPEQLREAWRKHSASEFTSKEQFEKELVRHIETTLARSLYNCDDNAAYSGTALAFRDRLIIEWNRTQQRQTFNDQKRVYYLSLEFLMGRALDNAMLNVGQKEAARDGLKDLGFRIEDVISQEHDAALGNGGLGRLAACFLDSLATLNYPAWGYGLRYRYGIFKQEIIDGYQVEIPDYWLDNNPWEFPRHDVTVDIQFYGTVRKTQDQNGKVQHLWENGEIVQAVAYDVPIPGYGTKTTNNLRLWSSKASTGEFDFQKFNAGDYESAVADQQRAETISAVLYPNDNLERGKELRLKQQYFWCAASLFDIVRRFKKTKRAWSEFPDQVAIQLNDTHPTLAIVEMQRILVDIEDLEWDEAWRIVTKTFGYTNHTVLPEALEKWSVPLMQNLLPRHLQIIYEINLFFLQYVERNFPNDRDLLTRVSIIEESHPKMVRMAYLAIIGSHKVNGVAELHSDLLKTTLFKDFVEIYGPDRFTNVTNGVTPRRWLHQANPELSALIAKKLGGHEFLTDLTLLDKLEAFVDDKEFRTEWAAIKSRNKVRLAQLIKETTGYTVNPDALFDVQVKRIHEYKRQQLNIFGVIHRYLTIKGMSAEEKKKVVPRVSIFGGKAAPGYWMAKTIIHLINKVADVVNKDPDVGDLLKVIFIPDYNVSKAEVICPASDISEHISTAGTEGSGTSNMKFVLNGGLIIGTCDGANIEITREISEQNIFLFGNLAEDVEELRHRHFYGEFQLDPQLAKVFDAIKSNMFGDAAHFSALTASIEEHGDYYLVSDDFNSYIAAHAVVDQEFQNQKEWIAKSIASVARMGFFSTDRVINEYADSIWNVEPLAVKD</sequence>
<keyword evidence="6" id="KW-0021">Allosteric enzyme</keyword>